<organism evidence="2 3">
    <name type="scientific">Flavobacterium phragmitis</name>
    <dbReference type="NCBI Taxonomy" id="739143"/>
    <lineage>
        <taxon>Bacteria</taxon>
        <taxon>Pseudomonadati</taxon>
        <taxon>Bacteroidota</taxon>
        <taxon>Flavobacteriia</taxon>
        <taxon>Flavobacteriales</taxon>
        <taxon>Flavobacteriaceae</taxon>
        <taxon>Flavobacterium</taxon>
    </lineage>
</organism>
<keyword evidence="1" id="KW-0812">Transmembrane</keyword>
<accession>A0A1I1TGQ9</accession>
<keyword evidence="1" id="KW-0472">Membrane</keyword>
<keyword evidence="1" id="KW-1133">Transmembrane helix</keyword>
<dbReference type="STRING" id="739143.SAMN05216297_109153"/>
<gene>
    <name evidence="2" type="ORF">SAMN05216297_109153</name>
</gene>
<feature type="transmembrane region" description="Helical" evidence="1">
    <location>
        <begin position="82"/>
        <end position="103"/>
    </location>
</feature>
<dbReference type="AlphaFoldDB" id="A0A1I1TGQ9"/>
<dbReference type="Proteomes" id="UP000199672">
    <property type="component" value="Unassembled WGS sequence"/>
</dbReference>
<dbReference type="InterPro" id="IPR049713">
    <property type="entry name" value="Pr6Pr-like"/>
</dbReference>
<evidence type="ECO:0000256" key="1">
    <source>
        <dbReference type="SAM" id="Phobius"/>
    </source>
</evidence>
<evidence type="ECO:0008006" key="4">
    <source>
        <dbReference type="Google" id="ProtNLM"/>
    </source>
</evidence>
<feature type="transmembrane region" description="Helical" evidence="1">
    <location>
        <begin position="146"/>
        <end position="166"/>
    </location>
</feature>
<reference evidence="3" key="1">
    <citation type="submission" date="2016-10" db="EMBL/GenBank/DDBJ databases">
        <authorList>
            <person name="Varghese N."/>
            <person name="Submissions S."/>
        </authorList>
    </citation>
    <scope>NUCLEOTIDE SEQUENCE [LARGE SCALE GENOMIC DNA]</scope>
    <source>
        <strain evidence="3">CGMCC 1.10370</strain>
    </source>
</reference>
<proteinExistence type="predicted"/>
<dbReference type="EMBL" id="FOMH01000009">
    <property type="protein sequence ID" value="SFD57705.1"/>
    <property type="molecule type" value="Genomic_DNA"/>
</dbReference>
<feature type="transmembrane region" description="Helical" evidence="1">
    <location>
        <begin position="186"/>
        <end position="206"/>
    </location>
</feature>
<evidence type="ECO:0000313" key="3">
    <source>
        <dbReference type="Proteomes" id="UP000199672"/>
    </source>
</evidence>
<dbReference type="NCBIfam" id="NF038065">
    <property type="entry name" value="Pr6Pr"/>
    <property type="match status" value="1"/>
</dbReference>
<keyword evidence="3" id="KW-1185">Reference proteome</keyword>
<dbReference type="OrthoDB" id="9809977at2"/>
<dbReference type="RefSeq" id="WP_091495697.1">
    <property type="nucleotide sequence ID" value="NZ_FOMH01000009.1"/>
</dbReference>
<sequence length="215" mass="25059">MEKQNTTKIGNEVLLGIILALELYALPTQFYLLIKQSEFTFFGVLVRFFSFFTILTNSVVFICSAFNLFGRRFKISAFFRKNTTITAVTVYIIIVGLVFNLLLRQVVDLKGLHRIVSEIFHTVVPILFFFYWLFYVDIEKISFKTITLWLIYPIIYVVYTLFHGIYTDFYPYPFIDAVKLGFPTAITNGLLVLLSFVILSYVLIFVSKLKNILIR</sequence>
<feature type="transmembrane region" description="Helical" evidence="1">
    <location>
        <begin position="46"/>
        <end position="70"/>
    </location>
</feature>
<feature type="transmembrane region" description="Helical" evidence="1">
    <location>
        <begin position="12"/>
        <end position="34"/>
    </location>
</feature>
<protein>
    <recommendedName>
        <fullName evidence="4">FAR-17a/AIG1-like protein</fullName>
    </recommendedName>
</protein>
<evidence type="ECO:0000313" key="2">
    <source>
        <dbReference type="EMBL" id="SFD57705.1"/>
    </source>
</evidence>
<name>A0A1I1TGQ9_9FLAO</name>
<feature type="transmembrane region" description="Helical" evidence="1">
    <location>
        <begin position="115"/>
        <end position="134"/>
    </location>
</feature>